<gene>
    <name evidence="3" type="ORF">L914_09017</name>
    <name evidence="2" type="ORF">L917_08997</name>
</gene>
<reference evidence="3" key="2">
    <citation type="submission" date="2013-11" db="EMBL/GenBank/DDBJ databases">
        <title>The Genome Sequence of Phytophthora parasitica IAC_01/95.</title>
        <authorList>
            <consortium name="The Broad Institute Genomics Platform"/>
            <person name="Russ C."/>
            <person name="Tyler B."/>
            <person name="Panabieres F."/>
            <person name="Shan W."/>
            <person name="Tripathy S."/>
            <person name="Grunwald N."/>
            <person name="Machado M."/>
            <person name="Johnson C.S."/>
            <person name="Arredondo F."/>
            <person name="Hong C."/>
            <person name="Coffey M."/>
            <person name="Young S.K."/>
            <person name="Zeng Q."/>
            <person name="Gargeya S."/>
            <person name="Fitzgerald M."/>
            <person name="Abouelleil A."/>
            <person name="Alvarado L."/>
            <person name="Chapman S.B."/>
            <person name="Gainer-Dewar J."/>
            <person name="Goldberg J."/>
            <person name="Griggs A."/>
            <person name="Gujja S."/>
            <person name="Hansen M."/>
            <person name="Howarth C."/>
            <person name="Imamovic A."/>
            <person name="Ireland A."/>
            <person name="Larimer J."/>
            <person name="McCowan C."/>
            <person name="Murphy C."/>
            <person name="Pearson M."/>
            <person name="Poon T.W."/>
            <person name="Priest M."/>
            <person name="Roberts A."/>
            <person name="Saif S."/>
            <person name="Shea T."/>
            <person name="Sykes S."/>
            <person name="Wortman J."/>
            <person name="Nusbaum C."/>
            <person name="Birren B."/>
        </authorList>
    </citation>
    <scope>NUCLEOTIDE SEQUENCE [LARGE SCALE GENOMIC DNA]</scope>
    <source>
        <strain evidence="3">IAC_01/95</strain>
    </source>
</reference>
<protein>
    <submittedName>
        <fullName evidence="3">Uncharacterized protein</fullName>
    </submittedName>
</protein>
<evidence type="ECO:0000313" key="3">
    <source>
        <dbReference type="EMBL" id="ETM46039.1"/>
    </source>
</evidence>
<evidence type="ECO:0000256" key="1">
    <source>
        <dbReference type="SAM" id="MobiDB-lite"/>
    </source>
</evidence>
<organism evidence="3">
    <name type="scientific">Phytophthora nicotianae</name>
    <name type="common">Potato buckeye rot agent</name>
    <name type="synonym">Phytophthora parasitica</name>
    <dbReference type="NCBI Taxonomy" id="4792"/>
    <lineage>
        <taxon>Eukaryota</taxon>
        <taxon>Sar</taxon>
        <taxon>Stramenopiles</taxon>
        <taxon>Oomycota</taxon>
        <taxon>Peronosporomycetes</taxon>
        <taxon>Peronosporales</taxon>
        <taxon>Peronosporaceae</taxon>
        <taxon>Phytophthora</taxon>
    </lineage>
</organism>
<sequence length="48" mass="5334">MTPPMMAGNKAHPENIENSELGHNDAMLLTASGRTFWANPKGRLERKI</sequence>
<dbReference type="EMBL" id="KI679807">
    <property type="protein sequence ID" value="ETL92741.1"/>
    <property type="molecule type" value="Genomic_DNA"/>
</dbReference>
<dbReference type="EMBL" id="KI693007">
    <property type="protein sequence ID" value="ETM46039.1"/>
    <property type="molecule type" value="Genomic_DNA"/>
</dbReference>
<dbReference type="Proteomes" id="UP000054532">
    <property type="component" value="Unassembled WGS sequence"/>
</dbReference>
<evidence type="ECO:0000313" key="2">
    <source>
        <dbReference type="EMBL" id="ETL92741.1"/>
    </source>
</evidence>
<dbReference type="Proteomes" id="UP000054423">
    <property type="component" value="Unassembled WGS sequence"/>
</dbReference>
<name>W2NEA2_PHYNI</name>
<dbReference type="AlphaFoldDB" id="W2NEA2"/>
<reference evidence="2" key="1">
    <citation type="submission" date="2013-11" db="EMBL/GenBank/DDBJ databases">
        <title>The Genome Sequence of Phytophthora parasitica CHvinca01.</title>
        <authorList>
            <consortium name="The Broad Institute Genomics Platform"/>
            <person name="Russ C."/>
            <person name="Tyler B."/>
            <person name="Panabieres F."/>
            <person name="Shan W."/>
            <person name="Tripathy S."/>
            <person name="Grunwald N."/>
            <person name="Machado M."/>
            <person name="Johnson C.S."/>
            <person name="Arredondo F."/>
            <person name="Hong C."/>
            <person name="Coffey M."/>
            <person name="Young S.K."/>
            <person name="Zeng Q."/>
            <person name="Gargeya S."/>
            <person name="Fitzgerald M."/>
            <person name="Abouelleil A."/>
            <person name="Alvarado L."/>
            <person name="Chapman S.B."/>
            <person name="Gainer-Dewar J."/>
            <person name="Goldberg J."/>
            <person name="Griggs A."/>
            <person name="Gujja S."/>
            <person name="Hansen M."/>
            <person name="Howarth C."/>
            <person name="Imamovic A."/>
            <person name="Ireland A."/>
            <person name="Larimer J."/>
            <person name="McCowan C."/>
            <person name="Murphy C."/>
            <person name="Pearson M."/>
            <person name="Poon T.W."/>
            <person name="Priest M."/>
            <person name="Roberts A."/>
            <person name="Saif S."/>
            <person name="Shea T."/>
            <person name="Sykes S."/>
            <person name="Wortman J."/>
            <person name="Nusbaum C."/>
            <person name="Birren B."/>
        </authorList>
    </citation>
    <scope>NUCLEOTIDE SEQUENCE [LARGE SCALE GENOMIC DNA]</scope>
    <source>
        <strain evidence="2">CHvinca01</strain>
    </source>
</reference>
<feature type="compositionally biased region" description="Basic and acidic residues" evidence="1">
    <location>
        <begin position="11"/>
        <end position="20"/>
    </location>
</feature>
<proteinExistence type="predicted"/>
<accession>W2NEA2</accession>
<feature type="region of interest" description="Disordered" evidence="1">
    <location>
        <begin position="1"/>
        <end position="20"/>
    </location>
</feature>